<dbReference type="RefSeq" id="WP_106741527.1">
    <property type="nucleotide sequence ID" value="NZ_CP027657.1"/>
</dbReference>
<sequence>MASLAQRTQLRKRAEAESARTAPPALMDGLTTYELMLAKLQQDNLRLKQVQSNQNKALLKAEMLPEYADYVAGVLAGGKGAQDEVFVTVMLWRFDAGDFIGGLEAAAYVLQHALKMPERFNRTTGCVVAEEIAEAALRALKAGNGFDIEITLQANELTARHDMPDAARAKLMLAIGRLYALKVKDDASGEDLGNLVNAKEYLSKAISLYSACGAKKDMERVDRLLKKHADNG</sequence>
<proteinExistence type="predicted"/>
<evidence type="ECO:0000313" key="3">
    <source>
        <dbReference type="Proteomes" id="UP000238327"/>
    </source>
</evidence>
<accession>A0A2R3QVE4</accession>
<protein>
    <submittedName>
        <fullName evidence="2">Terminase</fullName>
    </submittedName>
</protein>
<dbReference type="GO" id="GO:0004519">
    <property type="term" value="F:endonuclease activity"/>
    <property type="evidence" value="ECO:0007669"/>
    <property type="project" value="InterPro"/>
</dbReference>
<dbReference type="Pfam" id="PF05944">
    <property type="entry name" value="Phage_term_smal"/>
    <property type="match status" value="1"/>
</dbReference>
<dbReference type="EMBL" id="CP027657">
    <property type="protein sequence ID" value="AVO55727.1"/>
    <property type="molecule type" value="Genomic_DNA"/>
</dbReference>
<reference evidence="2 3" key="1">
    <citation type="submission" date="2018-03" db="EMBL/GenBank/DDBJ databases">
        <title>Complete genome sequence and methylome analysis of Pseudomonas mendocina NEB 698.</title>
        <authorList>
            <person name="Morgan R.D."/>
        </authorList>
    </citation>
    <scope>NUCLEOTIDE SEQUENCE [LARGE SCALE GENOMIC DNA]</scope>
    <source>
        <strain evidence="2 3">NEB698</strain>
    </source>
</reference>
<gene>
    <name evidence="2" type="ORF">C7A17_24225</name>
</gene>
<evidence type="ECO:0000313" key="2">
    <source>
        <dbReference type="EMBL" id="AVO55727.1"/>
    </source>
</evidence>
<organism evidence="2 3">
    <name type="scientific">Ectopseudomonas mendocina</name>
    <name type="common">Pseudomonas mendocina</name>
    <dbReference type="NCBI Taxonomy" id="300"/>
    <lineage>
        <taxon>Bacteria</taxon>
        <taxon>Pseudomonadati</taxon>
        <taxon>Pseudomonadota</taxon>
        <taxon>Gammaproteobacteria</taxon>
        <taxon>Pseudomonadales</taxon>
        <taxon>Pseudomonadaceae</taxon>
        <taxon>Ectopseudomonas</taxon>
    </lineage>
</organism>
<dbReference type="InterPro" id="IPR010270">
    <property type="entry name" value="Phage_P2_GpM"/>
</dbReference>
<dbReference type="GO" id="GO:0003677">
    <property type="term" value="F:DNA binding"/>
    <property type="evidence" value="ECO:0007669"/>
    <property type="project" value="InterPro"/>
</dbReference>
<evidence type="ECO:0000256" key="1">
    <source>
        <dbReference type="SAM" id="MobiDB-lite"/>
    </source>
</evidence>
<feature type="region of interest" description="Disordered" evidence="1">
    <location>
        <begin position="1"/>
        <end position="21"/>
    </location>
</feature>
<dbReference type="AlphaFoldDB" id="A0A2R3QVE4"/>
<name>A0A2R3QVE4_ECTME</name>
<dbReference type="Proteomes" id="UP000238327">
    <property type="component" value="Chromosome"/>
</dbReference>
<dbReference type="OrthoDB" id="8562788at2"/>